<name>A0A5N6YW61_9EURO</name>
<dbReference type="PROSITE" id="PS51257">
    <property type="entry name" value="PROKAR_LIPOPROTEIN"/>
    <property type="match status" value="1"/>
</dbReference>
<dbReference type="Proteomes" id="UP000327118">
    <property type="component" value="Unassembled WGS sequence"/>
</dbReference>
<keyword evidence="1" id="KW-0732">Signal</keyword>
<feature type="signal peptide" evidence="1">
    <location>
        <begin position="1"/>
        <end position="30"/>
    </location>
</feature>
<evidence type="ECO:0000313" key="2">
    <source>
        <dbReference type="EMBL" id="KAE8349681.1"/>
    </source>
</evidence>
<evidence type="ECO:0008006" key="4">
    <source>
        <dbReference type="Google" id="ProtNLM"/>
    </source>
</evidence>
<dbReference type="SUPFAM" id="SSF51322">
    <property type="entry name" value="Cyanovirin-N"/>
    <property type="match status" value="1"/>
</dbReference>
<feature type="chain" id="PRO_5024933810" description="Cyanovirin-N domain-containing protein" evidence="1">
    <location>
        <begin position="31"/>
        <end position="146"/>
    </location>
</feature>
<gene>
    <name evidence="2" type="ORF">BDV28DRAFT_140718</name>
</gene>
<evidence type="ECO:0000256" key="1">
    <source>
        <dbReference type="SAM" id="SignalP"/>
    </source>
</evidence>
<accession>A0A5N6YW61</accession>
<keyword evidence="3" id="KW-1185">Reference proteome</keyword>
<proteinExistence type="predicted"/>
<dbReference type="InterPro" id="IPR036673">
    <property type="entry name" value="Cyanovirin-N_sf"/>
</dbReference>
<evidence type="ECO:0000313" key="3">
    <source>
        <dbReference type="Proteomes" id="UP000327118"/>
    </source>
</evidence>
<reference evidence="3" key="1">
    <citation type="submission" date="2019-04" db="EMBL/GenBank/DDBJ databases">
        <title>Friends and foes A comparative genomics studyof 23 Aspergillus species from section Flavi.</title>
        <authorList>
            <consortium name="DOE Joint Genome Institute"/>
            <person name="Kjaerbolling I."/>
            <person name="Vesth T."/>
            <person name="Frisvad J.C."/>
            <person name="Nybo J.L."/>
            <person name="Theobald S."/>
            <person name="Kildgaard S."/>
            <person name="Isbrandt T."/>
            <person name="Kuo A."/>
            <person name="Sato A."/>
            <person name="Lyhne E.K."/>
            <person name="Kogle M.E."/>
            <person name="Wiebenga A."/>
            <person name="Kun R.S."/>
            <person name="Lubbers R.J."/>
            <person name="Makela M.R."/>
            <person name="Barry K."/>
            <person name="Chovatia M."/>
            <person name="Clum A."/>
            <person name="Daum C."/>
            <person name="Haridas S."/>
            <person name="He G."/>
            <person name="LaButti K."/>
            <person name="Lipzen A."/>
            <person name="Mondo S."/>
            <person name="Riley R."/>
            <person name="Salamov A."/>
            <person name="Simmons B.A."/>
            <person name="Magnuson J.K."/>
            <person name="Henrissat B."/>
            <person name="Mortensen U.H."/>
            <person name="Larsen T.O."/>
            <person name="Devries R.P."/>
            <person name="Grigoriev I.V."/>
            <person name="Machida M."/>
            <person name="Baker S.E."/>
            <person name="Andersen M.R."/>
        </authorList>
    </citation>
    <scope>NUCLEOTIDE SEQUENCE [LARGE SCALE GENOMIC DNA]</scope>
    <source>
        <strain evidence="3">CBS 553.77</strain>
    </source>
</reference>
<dbReference type="EMBL" id="ML739284">
    <property type="protein sequence ID" value="KAE8349681.1"/>
    <property type="molecule type" value="Genomic_DNA"/>
</dbReference>
<sequence length="146" mass="16445">MLDHLFRADRRQAMYWTWFLIACYLTTALAEAPLPHQRVSFGGVRGPSQQTLNLHIHCRDIEIVNTPPSNPNAPPTSSVLRRPARRASIPLQPKPYITAICRAKDGKERRTTLALNYCLGWQQKQGGALIPQDTYVPASPVPRPHN</sequence>
<protein>
    <recommendedName>
        <fullName evidence="4">Cyanovirin-N domain-containing protein</fullName>
    </recommendedName>
</protein>
<dbReference type="AlphaFoldDB" id="A0A5N6YW61"/>
<organism evidence="2 3">
    <name type="scientific">Aspergillus coremiiformis</name>
    <dbReference type="NCBI Taxonomy" id="138285"/>
    <lineage>
        <taxon>Eukaryota</taxon>
        <taxon>Fungi</taxon>
        <taxon>Dikarya</taxon>
        <taxon>Ascomycota</taxon>
        <taxon>Pezizomycotina</taxon>
        <taxon>Eurotiomycetes</taxon>
        <taxon>Eurotiomycetidae</taxon>
        <taxon>Eurotiales</taxon>
        <taxon>Aspergillaceae</taxon>
        <taxon>Aspergillus</taxon>
        <taxon>Aspergillus subgen. Circumdati</taxon>
    </lineage>
</organism>